<evidence type="ECO:0000256" key="3">
    <source>
        <dbReference type="ARBA" id="ARBA00023002"/>
    </source>
</evidence>
<dbReference type="InterPro" id="IPR002937">
    <property type="entry name" value="Amino_oxidase"/>
</dbReference>
<dbReference type="InterPro" id="IPR014105">
    <property type="entry name" value="Carotenoid/retinoid_OxRdtase"/>
</dbReference>
<evidence type="ECO:0000256" key="2">
    <source>
        <dbReference type="ARBA" id="ARBA00022746"/>
    </source>
</evidence>
<dbReference type="EMBL" id="BAAANY010000019">
    <property type="protein sequence ID" value="GAA1692860.1"/>
    <property type="molecule type" value="Genomic_DNA"/>
</dbReference>
<dbReference type="SUPFAM" id="SSF51905">
    <property type="entry name" value="FAD/NAD(P)-binding domain"/>
    <property type="match status" value="1"/>
</dbReference>
<protein>
    <submittedName>
        <fullName evidence="6">Phytoene desaturase family protein</fullName>
    </submittedName>
</protein>
<comment type="pathway">
    <text evidence="1 4">Carotenoid biosynthesis.</text>
</comment>
<dbReference type="Pfam" id="PF01593">
    <property type="entry name" value="Amino_oxidase"/>
    <property type="match status" value="1"/>
</dbReference>
<evidence type="ECO:0000259" key="5">
    <source>
        <dbReference type="Pfam" id="PF01593"/>
    </source>
</evidence>
<proteinExistence type="inferred from homology"/>
<feature type="domain" description="Amine oxidase" evidence="5">
    <location>
        <begin position="12"/>
        <end position="486"/>
    </location>
</feature>
<dbReference type="PANTHER" id="PTHR43734">
    <property type="entry name" value="PHYTOENE DESATURASE"/>
    <property type="match status" value="1"/>
</dbReference>
<dbReference type="PANTHER" id="PTHR43734:SF1">
    <property type="entry name" value="PHYTOENE DESATURASE"/>
    <property type="match status" value="1"/>
</dbReference>
<dbReference type="Gene3D" id="3.50.50.60">
    <property type="entry name" value="FAD/NAD(P)-binding domain"/>
    <property type="match status" value="2"/>
</dbReference>
<name>A0ABN2HSN6_9ACTN</name>
<dbReference type="InterPro" id="IPR036188">
    <property type="entry name" value="FAD/NAD-bd_sf"/>
</dbReference>
<evidence type="ECO:0000313" key="7">
    <source>
        <dbReference type="Proteomes" id="UP001500618"/>
    </source>
</evidence>
<evidence type="ECO:0000313" key="6">
    <source>
        <dbReference type="EMBL" id="GAA1692860.1"/>
    </source>
</evidence>
<evidence type="ECO:0000256" key="1">
    <source>
        <dbReference type="ARBA" id="ARBA00004829"/>
    </source>
</evidence>
<keyword evidence="3 4" id="KW-0560">Oxidoreductase</keyword>
<comment type="caution">
    <text evidence="6">The sequence shown here is derived from an EMBL/GenBank/DDBJ whole genome shotgun (WGS) entry which is preliminary data.</text>
</comment>
<organism evidence="6 7">
    <name type="scientific">Fodinicola feengrottensis</name>
    <dbReference type="NCBI Taxonomy" id="435914"/>
    <lineage>
        <taxon>Bacteria</taxon>
        <taxon>Bacillati</taxon>
        <taxon>Actinomycetota</taxon>
        <taxon>Actinomycetes</taxon>
        <taxon>Mycobacteriales</taxon>
        <taxon>Fodinicola</taxon>
    </lineage>
</organism>
<keyword evidence="2 4" id="KW-0125">Carotenoid biosynthesis</keyword>
<dbReference type="NCBIfam" id="TIGR02734">
    <property type="entry name" value="crtI_fam"/>
    <property type="match status" value="1"/>
</dbReference>
<comment type="similarity">
    <text evidence="4">Belongs to the carotenoid/retinoid oxidoreductase family.</text>
</comment>
<keyword evidence="7" id="KW-1185">Reference proteome</keyword>
<sequence>MTGVVVVGAGVGGLAVAARLAAGGHHVTVCERAAEVGGKLGLIQVSTSDGEYRFDTGPSLLTFPQVLADLFDETGEPVTSALGLRRLDPIADYRFADGTRLAMRADQYARDAAFDDTFGAGSARQWNAFLSRAENIWAASRGPFLESTVDGPLDLLRQTKNIRDVTTIAPWRSLRSLAAHYLDDPRMRMLVDRYATYTGSDPRRAPAALAAIPYMETTYGGWYVEGGLRKIADALVDRCTALGVEIRTQADVQKITVTPDGVTGVRLTDGEVISARTVVANTDAEVLYRDLLPLPRELRKLRRASRSLSGFVLLLGLSGRTLGLGHHTVLFPENYDAEFDAVFGPAARPVPDPTLYISNPADDTVRPPGQEAWFVLVNAPRQGQVNWREPGLADRYAERLLAKLADRGLDVRDRLRFAKTITPADLQDRTGAVGGAIYGTSSNGARAAFLRPANKSVVPGLFLVGGSSHPGGGLPLVLLSAQLTAGLVGSEKHR</sequence>
<accession>A0ABN2HSN6</accession>
<dbReference type="Proteomes" id="UP001500618">
    <property type="component" value="Unassembled WGS sequence"/>
</dbReference>
<gene>
    <name evidence="6" type="primary">crtI_1</name>
    <name evidence="6" type="ORF">GCM10009765_47780</name>
</gene>
<evidence type="ECO:0000256" key="4">
    <source>
        <dbReference type="RuleBase" id="RU362075"/>
    </source>
</evidence>
<reference evidence="6 7" key="1">
    <citation type="journal article" date="2019" name="Int. J. Syst. Evol. Microbiol.">
        <title>The Global Catalogue of Microorganisms (GCM) 10K type strain sequencing project: providing services to taxonomists for standard genome sequencing and annotation.</title>
        <authorList>
            <consortium name="The Broad Institute Genomics Platform"/>
            <consortium name="The Broad Institute Genome Sequencing Center for Infectious Disease"/>
            <person name="Wu L."/>
            <person name="Ma J."/>
        </authorList>
    </citation>
    <scope>NUCLEOTIDE SEQUENCE [LARGE SCALE GENOMIC DNA]</scope>
    <source>
        <strain evidence="6 7">JCM 14718</strain>
    </source>
</reference>